<dbReference type="NCBIfam" id="NF040713">
    <property type="entry name" value="ZapE"/>
    <property type="match status" value="1"/>
</dbReference>
<comment type="caution">
    <text evidence="3">The sequence shown here is derived from an EMBL/GenBank/DDBJ whole genome shotgun (WGS) entry which is preliminary data.</text>
</comment>
<keyword evidence="4" id="KW-1185">Reference proteome</keyword>
<dbReference type="InterPro" id="IPR027417">
    <property type="entry name" value="P-loop_NTPase"/>
</dbReference>
<evidence type="ECO:0000256" key="1">
    <source>
        <dbReference type="ARBA" id="ARBA00022741"/>
    </source>
</evidence>
<evidence type="ECO:0000313" key="3">
    <source>
        <dbReference type="EMBL" id="MCE4536095.1"/>
    </source>
</evidence>
<dbReference type="Gene3D" id="3.40.50.300">
    <property type="entry name" value="P-loop containing nucleotide triphosphate hydrolases"/>
    <property type="match status" value="1"/>
</dbReference>
<dbReference type="Proteomes" id="UP001201463">
    <property type="component" value="Unassembled WGS sequence"/>
</dbReference>
<dbReference type="PANTHER" id="PTHR12169:SF6">
    <property type="entry name" value="AFG1-LIKE ATPASE"/>
    <property type="match status" value="1"/>
</dbReference>
<gene>
    <name evidence="3" type="ORF">LXT12_02320</name>
</gene>
<dbReference type="InterPro" id="IPR005654">
    <property type="entry name" value="ATPase_AFG1-like"/>
</dbReference>
<dbReference type="RefSeq" id="WP_233389055.1">
    <property type="nucleotide sequence ID" value="NZ_JAJTWT010000001.1"/>
</dbReference>
<dbReference type="PANTHER" id="PTHR12169">
    <property type="entry name" value="ATPASE N2B"/>
    <property type="match status" value="1"/>
</dbReference>
<keyword evidence="1" id="KW-0547">Nucleotide-binding</keyword>
<keyword evidence="3" id="KW-0132">Cell division</keyword>
<dbReference type="SUPFAM" id="SSF52540">
    <property type="entry name" value="P-loop containing nucleoside triphosphate hydrolases"/>
    <property type="match status" value="1"/>
</dbReference>
<protein>
    <submittedName>
        <fullName evidence="3">Cell division protein ZapE</fullName>
    </submittedName>
</protein>
<dbReference type="GO" id="GO:0051301">
    <property type="term" value="P:cell division"/>
    <property type="evidence" value="ECO:0007669"/>
    <property type="project" value="UniProtKB-KW"/>
</dbReference>
<keyword evidence="2" id="KW-0067">ATP-binding</keyword>
<accession>A0ABS8XA89</accession>
<evidence type="ECO:0000313" key="4">
    <source>
        <dbReference type="Proteomes" id="UP001201463"/>
    </source>
</evidence>
<keyword evidence="3" id="KW-0131">Cell cycle</keyword>
<dbReference type="EMBL" id="JAJTWT010000001">
    <property type="protein sequence ID" value="MCE4536095.1"/>
    <property type="molecule type" value="Genomic_DNA"/>
</dbReference>
<proteinExistence type="predicted"/>
<sequence>MTSVTDLYQQTLAERGFKADEAQLRAIQALQRCQDEWAAYKARRGNAVAKLLVRPPIPRGVYMYGGVGRGKSFLMDCFFQAVPLTRKTRLHFHEFMREVHRELQELKGIPDPLEELGKRIARRFRLICFDEFHVADVTDAMILHRLLDALFRNRVSIVTTSNFHPDELYPNGLHRDRILPAIELLKSRLEVINVDAGTDYRRRTLEDMNLYLTPLNADTEAALTQAFESLAEAQDEDRKLMIEHRAIWARRRAGGVVWFDFQTLCGGPRSQNDYLELASQFHTVILSDVPEMPVRLASEARRFTWLVDVLYDRRVKLIISAAVPAERLYTEGPLAHEFPRTVSRLQEMRSAEYLALARREVDTSLT</sequence>
<name>A0ABS8XA89_9BURK</name>
<organism evidence="3 4">
    <name type="scientific">Pelomonas caseinilytica</name>
    <dbReference type="NCBI Taxonomy" id="2906763"/>
    <lineage>
        <taxon>Bacteria</taxon>
        <taxon>Pseudomonadati</taxon>
        <taxon>Pseudomonadota</taxon>
        <taxon>Betaproteobacteria</taxon>
        <taxon>Burkholderiales</taxon>
        <taxon>Sphaerotilaceae</taxon>
        <taxon>Roseateles</taxon>
    </lineage>
</organism>
<evidence type="ECO:0000256" key="2">
    <source>
        <dbReference type="ARBA" id="ARBA00022840"/>
    </source>
</evidence>
<dbReference type="Pfam" id="PF03969">
    <property type="entry name" value="AFG1_ATPase"/>
    <property type="match status" value="1"/>
</dbReference>
<reference evidence="3 4" key="1">
    <citation type="submission" date="2021-12" db="EMBL/GenBank/DDBJ databases">
        <title>Genome seq of p7.</title>
        <authorList>
            <person name="Seo T."/>
        </authorList>
    </citation>
    <scope>NUCLEOTIDE SEQUENCE [LARGE SCALE GENOMIC DNA]</scope>
    <source>
        <strain evidence="3 4">P7</strain>
    </source>
</reference>